<proteinExistence type="predicted"/>
<dbReference type="EMBL" id="JANBVB010000926">
    <property type="protein sequence ID" value="KAJ2891667.1"/>
    <property type="molecule type" value="Genomic_DNA"/>
</dbReference>
<name>A0ACC1M125_9FUNG</name>
<organism evidence="1 2">
    <name type="scientific">Coemansia aciculifera</name>
    <dbReference type="NCBI Taxonomy" id="417176"/>
    <lineage>
        <taxon>Eukaryota</taxon>
        <taxon>Fungi</taxon>
        <taxon>Fungi incertae sedis</taxon>
        <taxon>Zoopagomycota</taxon>
        <taxon>Kickxellomycotina</taxon>
        <taxon>Kickxellomycetes</taxon>
        <taxon>Kickxellales</taxon>
        <taxon>Kickxellaceae</taxon>
        <taxon>Coemansia</taxon>
    </lineage>
</organism>
<dbReference type="Proteomes" id="UP001139981">
    <property type="component" value="Unassembled WGS sequence"/>
</dbReference>
<accession>A0ACC1M125</accession>
<protein>
    <submittedName>
        <fullName evidence="1">Uncharacterized protein</fullName>
    </submittedName>
</protein>
<evidence type="ECO:0000313" key="1">
    <source>
        <dbReference type="EMBL" id="KAJ2891667.1"/>
    </source>
</evidence>
<evidence type="ECO:0000313" key="2">
    <source>
        <dbReference type="Proteomes" id="UP001139981"/>
    </source>
</evidence>
<comment type="caution">
    <text evidence="1">The sequence shown here is derived from an EMBL/GenBank/DDBJ whole genome shotgun (WGS) entry which is preliminary data.</text>
</comment>
<reference evidence="1" key="1">
    <citation type="submission" date="2022-07" db="EMBL/GenBank/DDBJ databases">
        <title>Phylogenomic reconstructions and comparative analyses of Kickxellomycotina fungi.</title>
        <authorList>
            <person name="Reynolds N.K."/>
            <person name="Stajich J.E."/>
            <person name="Barry K."/>
            <person name="Grigoriev I.V."/>
            <person name="Crous P."/>
            <person name="Smith M.E."/>
        </authorList>
    </citation>
    <scope>NUCLEOTIDE SEQUENCE</scope>
    <source>
        <strain evidence="1">CBS 190363</strain>
    </source>
</reference>
<sequence length="354" mass="38104">MAEFLETTPLRDALDDALQSAPLSSAGDIGGQRPRRAAPVGSDFVRRVHSYEVLNQYVVGGQWRALALASAASIIEVTDNRRQVLRYWVYRSLALMRMGAQAQAERELARLATSIRVSQWPFELRVLRAQATSSAMVSADRLSALLRACRRSLPVDQQRVFRVSLMLARCAMELRGDSALALRIVDQLTATGDDPLVMSAAARLCLQLGAIPKAEALFVAVENMAPSVDDTLVRMNRALYAVAAGKWAAARELFDAVAEAHPPGEGAGGVAAGNNRALCDLYLGNPQAMLSGLQKLMGDAPAAAGASEVLVFNYCTGLDLHYDGGRLRDAKTKKLVEVATWAGDGFDVASFKLT</sequence>
<keyword evidence="2" id="KW-1185">Reference proteome</keyword>
<gene>
    <name evidence="1" type="ORF">IWW38_003525</name>
</gene>